<dbReference type="Proteomes" id="UP000772434">
    <property type="component" value="Unassembled WGS sequence"/>
</dbReference>
<accession>A0A9P5U6U4</accession>
<feature type="region of interest" description="Disordered" evidence="1">
    <location>
        <begin position="107"/>
        <end position="254"/>
    </location>
</feature>
<sequence length="254" mass="27793">MATKIAKPFVLGTPPRGTGLEAQAHLSTSGSGSRIYSVMGPESGYSRFYYSTSASAPPSLLREWDEKAETFTIGETRKLIEALSMGSVDGALGHPTGAEEDQCQDLAHTERPARRQDRDSGDDNVTMGRRDVFQAHTTEEDRLARRQDSDDKSDDGKKKKNRPSGVEKRSVDRVTTKAKGKVTGWKGKARAHESDSAGLPRVIKRPGLLIPASESDELEEDGSYQVASEEDMYLVPRLSTAKEEHKRQDDSPGG</sequence>
<evidence type="ECO:0000256" key="1">
    <source>
        <dbReference type="SAM" id="MobiDB-lite"/>
    </source>
</evidence>
<evidence type="ECO:0000313" key="3">
    <source>
        <dbReference type="Proteomes" id="UP000772434"/>
    </source>
</evidence>
<proteinExistence type="predicted"/>
<reference evidence="2" key="1">
    <citation type="submission" date="2020-11" db="EMBL/GenBank/DDBJ databases">
        <authorList>
            <consortium name="DOE Joint Genome Institute"/>
            <person name="Ahrendt S."/>
            <person name="Riley R."/>
            <person name="Andreopoulos W."/>
            <person name="Labutti K."/>
            <person name="Pangilinan J."/>
            <person name="Ruiz-Duenas F.J."/>
            <person name="Barrasa J.M."/>
            <person name="Sanchez-Garcia M."/>
            <person name="Camarero S."/>
            <person name="Miyauchi S."/>
            <person name="Serrano A."/>
            <person name="Linde D."/>
            <person name="Babiker R."/>
            <person name="Drula E."/>
            <person name="Ayuso-Fernandez I."/>
            <person name="Pacheco R."/>
            <person name="Padilla G."/>
            <person name="Ferreira P."/>
            <person name="Barriuso J."/>
            <person name="Kellner H."/>
            <person name="Castanera R."/>
            <person name="Alfaro M."/>
            <person name="Ramirez L."/>
            <person name="Pisabarro A.G."/>
            <person name="Kuo A."/>
            <person name="Tritt A."/>
            <person name="Lipzen A."/>
            <person name="He G."/>
            <person name="Yan M."/>
            <person name="Ng V."/>
            <person name="Cullen D."/>
            <person name="Martin F."/>
            <person name="Rosso M.-N."/>
            <person name="Henrissat B."/>
            <person name="Hibbett D."/>
            <person name="Martinez A.T."/>
            <person name="Grigoriev I.V."/>
        </authorList>
    </citation>
    <scope>NUCLEOTIDE SEQUENCE</scope>
    <source>
        <strain evidence="2">AH 40177</strain>
    </source>
</reference>
<gene>
    <name evidence="2" type="ORF">BDP27DRAFT_1422162</name>
</gene>
<organism evidence="2 3">
    <name type="scientific">Rhodocollybia butyracea</name>
    <dbReference type="NCBI Taxonomy" id="206335"/>
    <lineage>
        <taxon>Eukaryota</taxon>
        <taxon>Fungi</taxon>
        <taxon>Dikarya</taxon>
        <taxon>Basidiomycota</taxon>
        <taxon>Agaricomycotina</taxon>
        <taxon>Agaricomycetes</taxon>
        <taxon>Agaricomycetidae</taxon>
        <taxon>Agaricales</taxon>
        <taxon>Marasmiineae</taxon>
        <taxon>Omphalotaceae</taxon>
        <taxon>Rhodocollybia</taxon>
    </lineage>
</organism>
<name>A0A9P5U6U4_9AGAR</name>
<feature type="compositionally biased region" description="Basic and acidic residues" evidence="1">
    <location>
        <begin position="165"/>
        <end position="175"/>
    </location>
</feature>
<evidence type="ECO:0000313" key="2">
    <source>
        <dbReference type="EMBL" id="KAF9068119.1"/>
    </source>
</evidence>
<dbReference type="EMBL" id="JADNRY010000064">
    <property type="protein sequence ID" value="KAF9068119.1"/>
    <property type="molecule type" value="Genomic_DNA"/>
</dbReference>
<comment type="caution">
    <text evidence="2">The sequence shown here is derived from an EMBL/GenBank/DDBJ whole genome shotgun (WGS) entry which is preliminary data.</text>
</comment>
<keyword evidence="3" id="KW-1185">Reference proteome</keyword>
<feature type="compositionally biased region" description="Basic and acidic residues" evidence="1">
    <location>
        <begin position="128"/>
        <end position="157"/>
    </location>
</feature>
<protein>
    <submittedName>
        <fullName evidence="2">Uncharacterized protein</fullName>
    </submittedName>
</protein>
<feature type="compositionally biased region" description="Basic and acidic residues" evidence="1">
    <location>
        <begin position="240"/>
        <end position="254"/>
    </location>
</feature>
<dbReference type="AlphaFoldDB" id="A0A9P5U6U4"/>
<feature type="compositionally biased region" description="Basic and acidic residues" evidence="1">
    <location>
        <begin position="107"/>
        <end position="121"/>
    </location>
</feature>
<feature type="compositionally biased region" description="Acidic residues" evidence="1">
    <location>
        <begin position="214"/>
        <end position="232"/>
    </location>
</feature>